<accession>A0A182IZA0</accession>
<reference evidence="1" key="1">
    <citation type="submission" date="2022-08" db="UniProtKB">
        <authorList>
            <consortium name="EnsemblMetazoa"/>
        </authorList>
    </citation>
    <scope>IDENTIFICATION</scope>
    <source>
        <strain evidence="1">EBRO</strain>
    </source>
</reference>
<name>A0A182IZA0_ANOAO</name>
<dbReference type="EnsemblMetazoa" id="AATE008349-RA">
    <property type="protein sequence ID" value="AATE008349-PA.1"/>
    <property type="gene ID" value="AATE008349"/>
</dbReference>
<evidence type="ECO:0008006" key="2">
    <source>
        <dbReference type="Google" id="ProtNLM"/>
    </source>
</evidence>
<protein>
    <recommendedName>
        <fullName evidence="2">DUF753 domain-containing protein</fullName>
    </recommendedName>
</protein>
<organism evidence="1">
    <name type="scientific">Anopheles atroparvus</name>
    <name type="common">European mosquito</name>
    <dbReference type="NCBI Taxonomy" id="41427"/>
    <lineage>
        <taxon>Eukaryota</taxon>
        <taxon>Metazoa</taxon>
        <taxon>Ecdysozoa</taxon>
        <taxon>Arthropoda</taxon>
        <taxon>Hexapoda</taxon>
        <taxon>Insecta</taxon>
        <taxon>Pterygota</taxon>
        <taxon>Neoptera</taxon>
        <taxon>Endopterygota</taxon>
        <taxon>Diptera</taxon>
        <taxon>Nematocera</taxon>
        <taxon>Culicoidea</taxon>
        <taxon>Culicidae</taxon>
        <taxon>Anophelinae</taxon>
        <taxon>Anopheles</taxon>
    </lineage>
</organism>
<evidence type="ECO:0000313" key="1">
    <source>
        <dbReference type="EnsemblMetazoa" id="AATE008349-PA.1"/>
    </source>
</evidence>
<dbReference type="AlphaFoldDB" id="A0A182IZA0"/>
<dbReference type="VEuPathDB" id="VectorBase:AATE008349"/>
<sequence length="170" mass="18864">MTRLPTPPLLSNSRTAGREPVGLGGIFSAGSGNQCIHCIAQGEESVCDSTGESMPCNEELAERYLSIFERLNENIDVEKVDKTQFKCFKFRMDGHEAYHLKGCTYKNLQICDTILDGMACKTCETTDCNSMYNSDYYDEDSGHVAIRQASIVVTSICVLFLGVFCFTGMY</sequence>
<proteinExistence type="predicted"/>